<keyword evidence="2" id="KW-1185">Reference proteome</keyword>
<proteinExistence type="predicted"/>
<comment type="caution">
    <text evidence="1">The sequence shown here is derived from an EMBL/GenBank/DDBJ whole genome shotgun (WGS) entry which is preliminary data.</text>
</comment>
<evidence type="ECO:0000313" key="1">
    <source>
        <dbReference type="EMBL" id="CAH2356079.1"/>
    </source>
</evidence>
<dbReference type="EMBL" id="CAKXYY010000050">
    <property type="protein sequence ID" value="CAH2356079.1"/>
    <property type="molecule type" value="Genomic_DNA"/>
</dbReference>
<protein>
    <submittedName>
        <fullName evidence="1">Uncharacterized protein</fullName>
    </submittedName>
</protein>
<dbReference type="Proteomes" id="UP000837801">
    <property type="component" value="Unassembled WGS sequence"/>
</dbReference>
<name>A0A9P0QUT4_9ASCO</name>
<organism evidence="1 2">
    <name type="scientific">[Candida] railenensis</name>
    <dbReference type="NCBI Taxonomy" id="45579"/>
    <lineage>
        <taxon>Eukaryota</taxon>
        <taxon>Fungi</taxon>
        <taxon>Dikarya</taxon>
        <taxon>Ascomycota</taxon>
        <taxon>Saccharomycotina</taxon>
        <taxon>Pichiomycetes</taxon>
        <taxon>Debaryomycetaceae</taxon>
        <taxon>Kurtzmaniella</taxon>
    </lineage>
</organism>
<reference evidence="1" key="1">
    <citation type="submission" date="2022-03" db="EMBL/GenBank/DDBJ databases">
        <authorList>
            <person name="Legras J.-L."/>
            <person name="Devillers H."/>
            <person name="Grondin C."/>
        </authorList>
    </citation>
    <scope>NUCLEOTIDE SEQUENCE</scope>
    <source>
        <strain evidence="1">CLIB 1423</strain>
    </source>
</reference>
<accession>A0A9P0QUT4</accession>
<sequence>MKLINTIIMAIAAASSINSQSINIQRSELQEIDSDQISSNNSLRLTKRNADNGTLSPVQGLNISAFINGTQVNRDSVLEWEARRIQIVVNKMKHKVPTWLFEEIVDLTLRPETSIENITQERQALADAKIRSGNFVMRQLNAPQLAISSIIMMVAASISKSWAISEIHLVSNKGTAEGFAKWYTSKVQENDELAMLIACPDHYLLGKAFADGQEVIETTGGAILSSHFGINYNNSANLPIDKDPEYPVYFNGAAFNDFGMVVGGTNHQLRTLKEGFEIHPKIFFPSALPSFMISEHRWHLACEFSNWITGTSRKQKRKKRRLESRYRYVSSNFVQYITFEFLKNC</sequence>
<dbReference type="OrthoDB" id="4017527at2759"/>
<evidence type="ECO:0000313" key="2">
    <source>
        <dbReference type="Proteomes" id="UP000837801"/>
    </source>
</evidence>
<dbReference type="AlphaFoldDB" id="A0A9P0QUT4"/>
<gene>
    <name evidence="1" type="ORF">CLIB1423_50S00188</name>
</gene>